<comment type="caution">
    <text evidence="6">The sequence shown here is derived from an EMBL/GenBank/DDBJ whole genome shotgun (WGS) entry which is preliminary data.</text>
</comment>
<dbReference type="InterPro" id="IPR002104">
    <property type="entry name" value="Integrase_catalytic"/>
</dbReference>
<dbReference type="Proteomes" id="UP001139095">
    <property type="component" value="Unassembled WGS sequence"/>
</dbReference>
<dbReference type="InterPro" id="IPR013762">
    <property type="entry name" value="Integrase-like_cat_sf"/>
</dbReference>
<dbReference type="GO" id="GO:0015074">
    <property type="term" value="P:DNA integration"/>
    <property type="evidence" value="ECO:0007669"/>
    <property type="project" value="UniProtKB-KW"/>
</dbReference>
<feature type="domain" description="Tyr recombinase" evidence="5">
    <location>
        <begin position="132"/>
        <end position="316"/>
    </location>
</feature>
<dbReference type="GO" id="GO:0006310">
    <property type="term" value="P:DNA recombination"/>
    <property type="evidence" value="ECO:0007669"/>
    <property type="project" value="UniProtKB-KW"/>
</dbReference>
<organism evidence="6 7">
    <name type="scientific">Marinomonas algarum</name>
    <dbReference type="NCBI Taxonomy" id="2883105"/>
    <lineage>
        <taxon>Bacteria</taxon>
        <taxon>Pseudomonadati</taxon>
        <taxon>Pseudomonadota</taxon>
        <taxon>Gammaproteobacteria</taxon>
        <taxon>Oceanospirillales</taxon>
        <taxon>Oceanospirillaceae</taxon>
        <taxon>Marinomonas</taxon>
    </lineage>
</organism>
<dbReference type="PANTHER" id="PTHR30349:SF41">
    <property type="entry name" value="INTEGRASE_RECOMBINASE PROTEIN MJ0367-RELATED"/>
    <property type="match status" value="1"/>
</dbReference>
<evidence type="ECO:0000256" key="1">
    <source>
        <dbReference type="ARBA" id="ARBA00008857"/>
    </source>
</evidence>
<dbReference type="Pfam" id="PF00589">
    <property type="entry name" value="Phage_integrase"/>
    <property type="match status" value="1"/>
</dbReference>
<dbReference type="SUPFAM" id="SSF56349">
    <property type="entry name" value="DNA breaking-rejoining enzymes"/>
    <property type="match status" value="1"/>
</dbReference>
<accession>A0A9X1RUJ9</accession>
<keyword evidence="2" id="KW-0229">DNA integration</keyword>
<dbReference type="EMBL" id="JAJATW010000043">
    <property type="protein sequence ID" value="MCB5163161.1"/>
    <property type="molecule type" value="Genomic_DNA"/>
</dbReference>
<evidence type="ECO:0000256" key="4">
    <source>
        <dbReference type="ARBA" id="ARBA00023172"/>
    </source>
</evidence>
<dbReference type="RefSeq" id="WP_226755498.1">
    <property type="nucleotide sequence ID" value="NZ_JAJATW010000043.1"/>
</dbReference>
<keyword evidence="4" id="KW-0233">DNA recombination</keyword>
<proteinExistence type="inferred from homology"/>
<dbReference type="InterPro" id="IPR011010">
    <property type="entry name" value="DNA_brk_join_enz"/>
</dbReference>
<evidence type="ECO:0000313" key="7">
    <source>
        <dbReference type="Proteomes" id="UP001139095"/>
    </source>
</evidence>
<dbReference type="Gene3D" id="1.10.443.10">
    <property type="entry name" value="Intergrase catalytic core"/>
    <property type="match status" value="1"/>
</dbReference>
<evidence type="ECO:0000256" key="3">
    <source>
        <dbReference type="ARBA" id="ARBA00023125"/>
    </source>
</evidence>
<dbReference type="GO" id="GO:0003677">
    <property type="term" value="F:DNA binding"/>
    <property type="evidence" value="ECO:0007669"/>
    <property type="project" value="UniProtKB-KW"/>
</dbReference>
<protein>
    <submittedName>
        <fullName evidence="6">Tyrosine-type recombinase/integrase</fullName>
    </submittedName>
</protein>
<keyword evidence="3" id="KW-0238">DNA-binding</keyword>
<dbReference type="PROSITE" id="PS51898">
    <property type="entry name" value="TYR_RECOMBINASE"/>
    <property type="match status" value="1"/>
</dbReference>
<dbReference type="AlphaFoldDB" id="A0A9X1RUJ9"/>
<dbReference type="InterPro" id="IPR050090">
    <property type="entry name" value="Tyrosine_recombinase_XerCD"/>
</dbReference>
<comment type="similarity">
    <text evidence="1">Belongs to the 'phage' integrase family.</text>
</comment>
<dbReference type="PANTHER" id="PTHR30349">
    <property type="entry name" value="PHAGE INTEGRASE-RELATED"/>
    <property type="match status" value="1"/>
</dbReference>
<evidence type="ECO:0000256" key="2">
    <source>
        <dbReference type="ARBA" id="ARBA00022908"/>
    </source>
</evidence>
<sequence>MNTNMPIEQQANYGEVSLSSGVSNARKNPAIAYLMSLGSKKSRQTMGSFLDVVARMVGFQGVYDFDWGGMRRHHVLAVIDMLRESDKAPATINTYLSALKGVALESWILKLIDTDSYQHIKQIKSVKGSRLTKGRALHKDEINSLFSACDRDKSATGVRDAAILAVLLGCGLRRTEAVTLDFSDYNVREGYLKVVGKGNKERKAFLPPTTQDRLNEWIESYRGDTTGPLFTRIRRYKDLVYTELSSQAIYHILEERRLQANLEKFAPHDLRRTFASLMLSNGEDLITVKDAMGHSSLTTTQKYDHRGDDRLKNASERLNIF</sequence>
<gene>
    <name evidence="6" type="ORF">LG368_14955</name>
</gene>
<reference evidence="6" key="1">
    <citation type="submission" date="2021-10" db="EMBL/GenBank/DDBJ databases">
        <title>Marinomonas pontica sp. nov., isolated from the Black Sea.</title>
        <authorList>
            <person name="Zhao L.-H."/>
            <person name="Xue J.-H."/>
        </authorList>
    </citation>
    <scope>NUCLEOTIDE SEQUENCE</scope>
    <source>
        <strain evidence="6">E8</strain>
    </source>
</reference>
<evidence type="ECO:0000313" key="6">
    <source>
        <dbReference type="EMBL" id="MCB5163161.1"/>
    </source>
</evidence>
<name>A0A9X1RUJ9_9GAMM</name>
<evidence type="ECO:0000259" key="5">
    <source>
        <dbReference type="PROSITE" id="PS51898"/>
    </source>
</evidence>
<keyword evidence="7" id="KW-1185">Reference proteome</keyword>